<name>A0A843VGN5_COLES</name>
<organism evidence="8 9">
    <name type="scientific">Colocasia esculenta</name>
    <name type="common">Wild taro</name>
    <name type="synonym">Arum esculentum</name>
    <dbReference type="NCBI Taxonomy" id="4460"/>
    <lineage>
        <taxon>Eukaryota</taxon>
        <taxon>Viridiplantae</taxon>
        <taxon>Streptophyta</taxon>
        <taxon>Embryophyta</taxon>
        <taxon>Tracheophyta</taxon>
        <taxon>Spermatophyta</taxon>
        <taxon>Magnoliopsida</taxon>
        <taxon>Liliopsida</taxon>
        <taxon>Araceae</taxon>
        <taxon>Aroideae</taxon>
        <taxon>Colocasieae</taxon>
        <taxon>Colocasia</taxon>
    </lineage>
</organism>
<feature type="domain" description="TF-B3" evidence="7">
    <location>
        <begin position="57"/>
        <end position="161"/>
    </location>
</feature>
<keyword evidence="5" id="KW-0539">Nucleus</keyword>
<dbReference type="PANTHER" id="PTHR31140">
    <property type="entry name" value="B3 DOMAIN-CONTAINING TRANSCRIPTION FACTOR ABI3"/>
    <property type="match status" value="1"/>
</dbReference>
<dbReference type="SUPFAM" id="SSF101936">
    <property type="entry name" value="DNA-binding pseudobarrel domain"/>
    <property type="match status" value="1"/>
</dbReference>
<evidence type="ECO:0000313" key="9">
    <source>
        <dbReference type="Proteomes" id="UP000652761"/>
    </source>
</evidence>
<dbReference type="GO" id="GO:0005634">
    <property type="term" value="C:nucleus"/>
    <property type="evidence" value="ECO:0007669"/>
    <property type="project" value="UniProtKB-SubCell"/>
</dbReference>
<reference evidence="8" key="1">
    <citation type="submission" date="2017-07" db="EMBL/GenBank/DDBJ databases">
        <title>Taro Niue Genome Assembly and Annotation.</title>
        <authorList>
            <person name="Atibalentja N."/>
            <person name="Keating K."/>
            <person name="Fields C.J."/>
        </authorList>
    </citation>
    <scope>NUCLEOTIDE SEQUENCE</scope>
    <source>
        <strain evidence="8">Niue_2</strain>
        <tissue evidence="8">Leaf</tissue>
    </source>
</reference>
<dbReference type="InterPro" id="IPR003340">
    <property type="entry name" value="B3_DNA-bd"/>
</dbReference>
<dbReference type="PROSITE" id="PS50863">
    <property type="entry name" value="B3"/>
    <property type="match status" value="1"/>
</dbReference>
<dbReference type="EMBL" id="NMUH01001803">
    <property type="protein sequence ID" value="MQL95538.1"/>
    <property type="molecule type" value="Genomic_DNA"/>
</dbReference>
<dbReference type="GO" id="GO:0003700">
    <property type="term" value="F:DNA-binding transcription factor activity"/>
    <property type="evidence" value="ECO:0007669"/>
    <property type="project" value="InterPro"/>
</dbReference>
<dbReference type="InterPro" id="IPR044800">
    <property type="entry name" value="LEC2-like"/>
</dbReference>
<dbReference type="InterPro" id="IPR015300">
    <property type="entry name" value="DNA-bd_pseudobarrel_sf"/>
</dbReference>
<comment type="subcellular location">
    <subcellularLocation>
        <location evidence="1">Nucleus</location>
    </subcellularLocation>
</comment>
<keyword evidence="2" id="KW-0805">Transcription regulation</keyword>
<evidence type="ECO:0000259" key="7">
    <source>
        <dbReference type="PROSITE" id="PS50863"/>
    </source>
</evidence>
<evidence type="ECO:0000313" key="8">
    <source>
        <dbReference type="EMBL" id="MQL95538.1"/>
    </source>
</evidence>
<dbReference type="Gene3D" id="2.40.330.10">
    <property type="entry name" value="DNA-binding pseudobarrel domain"/>
    <property type="match status" value="1"/>
</dbReference>
<feature type="compositionally biased region" description="Polar residues" evidence="6">
    <location>
        <begin position="251"/>
        <end position="264"/>
    </location>
</feature>
<evidence type="ECO:0000256" key="2">
    <source>
        <dbReference type="ARBA" id="ARBA00023015"/>
    </source>
</evidence>
<evidence type="ECO:0000256" key="4">
    <source>
        <dbReference type="ARBA" id="ARBA00023163"/>
    </source>
</evidence>
<evidence type="ECO:0000256" key="5">
    <source>
        <dbReference type="ARBA" id="ARBA00023242"/>
    </source>
</evidence>
<comment type="caution">
    <text evidence="8">The sequence shown here is derived from an EMBL/GenBank/DDBJ whole genome shotgun (WGS) entry which is preliminary data.</text>
</comment>
<keyword evidence="9" id="KW-1185">Reference proteome</keyword>
<dbReference type="Pfam" id="PF02362">
    <property type="entry name" value="B3"/>
    <property type="match status" value="1"/>
</dbReference>
<dbReference type="SMART" id="SM01019">
    <property type="entry name" value="B3"/>
    <property type="match status" value="1"/>
</dbReference>
<dbReference type="GO" id="GO:0003677">
    <property type="term" value="F:DNA binding"/>
    <property type="evidence" value="ECO:0007669"/>
    <property type="project" value="UniProtKB-KW"/>
</dbReference>
<sequence length="281" mass="31507">MSKPNHLSPEPPPSWAWTIAPDQHAGKFFTQQQHPYHRQQQQRQLLPEGNPGRELLFEKPLTPSDVGKLNRLVIPKQHAERHFPLDADCSEKGLLLSFEDESGRAWQFRYSYWTSSQSYVLTKGWSRFVKEKRLDAGDVVLFERRRDSGGGRLYIGCKRRGELADVQDDGVRRAAAQWNPECYGAAGPSPLTERAPNPTERYLYTTAAPSGPPHDAGDQAAGSSAKAIRTSSRRLRLFGVNLDCGPEQEQPESNDNNSGSSVESQGLGGRFQFMRRGTGWQ</sequence>
<feature type="region of interest" description="Disordered" evidence="6">
    <location>
        <begin position="203"/>
        <end position="281"/>
    </location>
</feature>
<proteinExistence type="predicted"/>
<evidence type="ECO:0000256" key="1">
    <source>
        <dbReference type="ARBA" id="ARBA00004123"/>
    </source>
</evidence>
<protein>
    <recommendedName>
        <fullName evidence="7">TF-B3 domain-containing protein</fullName>
    </recommendedName>
</protein>
<dbReference type="AlphaFoldDB" id="A0A843VGN5"/>
<evidence type="ECO:0000256" key="3">
    <source>
        <dbReference type="ARBA" id="ARBA00023125"/>
    </source>
</evidence>
<gene>
    <name evidence="8" type="ORF">Taro_028210</name>
</gene>
<evidence type="ECO:0000256" key="6">
    <source>
        <dbReference type="SAM" id="MobiDB-lite"/>
    </source>
</evidence>
<accession>A0A843VGN5</accession>
<dbReference type="CDD" id="cd10017">
    <property type="entry name" value="B3_DNA"/>
    <property type="match status" value="1"/>
</dbReference>
<keyword evidence="4" id="KW-0804">Transcription</keyword>
<keyword evidence="3" id="KW-0238">DNA-binding</keyword>
<dbReference type="PANTHER" id="PTHR31140:SF70">
    <property type="entry name" value="B3 DOMAIN-CONTAINING PROTEIN OS11G0156000"/>
    <property type="match status" value="1"/>
</dbReference>
<dbReference type="Proteomes" id="UP000652761">
    <property type="component" value="Unassembled WGS sequence"/>
</dbReference>
<dbReference type="OrthoDB" id="2020802at2759"/>